<dbReference type="EMBL" id="VITK01000010">
    <property type="protein sequence ID" value="TWA92633.1"/>
    <property type="molecule type" value="Genomic_DNA"/>
</dbReference>
<keyword evidence="1" id="KW-0732">Signal</keyword>
<proteinExistence type="predicted"/>
<keyword evidence="3" id="KW-1185">Reference proteome</keyword>
<comment type="caution">
    <text evidence="2">The sequence shown here is derived from an EMBL/GenBank/DDBJ whole genome shotgun (WGS) entry which is preliminary data.</text>
</comment>
<protein>
    <recommendedName>
        <fullName evidence="4">SnoaL-like protein</fullName>
    </recommendedName>
</protein>
<feature type="chain" id="PRO_5021887402" description="SnoaL-like protein" evidence="1">
    <location>
        <begin position="25"/>
        <end position="196"/>
    </location>
</feature>
<evidence type="ECO:0000313" key="2">
    <source>
        <dbReference type="EMBL" id="TWA92633.1"/>
    </source>
</evidence>
<dbReference type="AlphaFoldDB" id="A0A560D6B8"/>
<name>A0A560D6B8_9BRAD</name>
<gene>
    <name evidence="2" type="ORF">FBZ96_110104</name>
</gene>
<evidence type="ECO:0000256" key="1">
    <source>
        <dbReference type="SAM" id="SignalP"/>
    </source>
</evidence>
<reference evidence="2 3" key="1">
    <citation type="submission" date="2019-06" db="EMBL/GenBank/DDBJ databases">
        <title>Genomic Encyclopedia of Type Strains, Phase IV (KMG-V): Genome sequencing to study the core and pangenomes of soil and plant-associated prokaryotes.</title>
        <authorList>
            <person name="Whitman W."/>
        </authorList>
    </citation>
    <scope>NUCLEOTIDE SEQUENCE [LARGE SCALE GENOMIC DNA]</scope>
    <source>
        <strain evidence="2 3">BR 510</strain>
    </source>
</reference>
<accession>A0A560D6B8</accession>
<dbReference type="Proteomes" id="UP000319949">
    <property type="component" value="Unassembled WGS sequence"/>
</dbReference>
<sequence>MHSVRTLIPSAALIILTAIAPAEAASSRAHLADARAIAALELAGEKTLGPCRIDGEAWMDYAIPADLARKYLGRPKGASAAPPPASPRAVLDPRGTRPALFCSKDESRVRRDAAVAALRPGERTTQISLAYTWPALDAAGRTAIVIVEHDAGTWQRDADGSTVRTSGEMFGAAHVYKKRGRRWRRVATEEVYSGLY</sequence>
<evidence type="ECO:0000313" key="3">
    <source>
        <dbReference type="Proteomes" id="UP000319949"/>
    </source>
</evidence>
<evidence type="ECO:0008006" key="4">
    <source>
        <dbReference type="Google" id="ProtNLM"/>
    </source>
</evidence>
<organism evidence="2 3">
    <name type="scientific">Bradyrhizobium stylosanthis</name>
    <dbReference type="NCBI Taxonomy" id="1803665"/>
    <lineage>
        <taxon>Bacteria</taxon>
        <taxon>Pseudomonadati</taxon>
        <taxon>Pseudomonadota</taxon>
        <taxon>Alphaproteobacteria</taxon>
        <taxon>Hyphomicrobiales</taxon>
        <taxon>Nitrobacteraceae</taxon>
        <taxon>Bradyrhizobium</taxon>
    </lineage>
</organism>
<feature type="signal peptide" evidence="1">
    <location>
        <begin position="1"/>
        <end position="24"/>
    </location>
</feature>